<dbReference type="InterPro" id="IPR006710">
    <property type="entry name" value="Glyco_hydro_43"/>
</dbReference>
<feature type="domain" description="Beta-xylosidase C-terminal Concanavalin A-like" evidence="5">
    <location>
        <begin position="325"/>
        <end position="516"/>
    </location>
</feature>
<proteinExistence type="inferred from homology"/>
<dbReference type="SUPFAM" id="SSF75005">
    <property type="entry name" value="Arabinanase/levansucrase/invertase"/>
    <property type="match status" value="1"/>
</dbReference>
<protein>
    <submittedName>
        <fullName evidence="6">Glycoside hydrolase 43 family protein</fullName>
    </submittedName>
</protein>
<dbReference type="CDD" id="cd09001">
    <property type="entry name" value="GH43_FsAxh1-like"/>
    <property type="match status" value="1"/>
</dbReference>
<evidence type="ECO:0000256" key="3">
    <source>
        <dbReference type="ARBA" id="ARBA00023295"/>
    </source>
</evidence>
<comment type="similarity">
    <text evidence="1 4">Belongs to the glycosyl hydrolase 43 family.</text>
</comment>
<dbReference type="InterPro" id="IPR041542">
    <property type="entry name" value="GH43_C2"/>
</dbReference>
<evidence type="ECO:0000256" key="2">
    <source>
        <dbReference type="ARBA" id="ARBA00022801"/>
    </source>
</evidence>
<dbReference type="InterPro" id="IPR051795">
    <property type="entry name" value="Glycosyl_Hydrlase_43"/>
</dbReference>
<dbReference type="PANTHER" id="PTHR42812">
    <property type="entry name" value="BETA-XYLOSIDASE"/>
    <property type="match status" value="1"/>
</dbReference>
<gene>
    <name evidence="6" type="ORF">ACFFH4_04430</name>
</gene>
<dbReference type="SUPFAM" id="SSF49899">
    <property type="entry name" value="Concanavalin A-like lectins/glucanases"/>
    <property type="match status" value="1"/>
</dbReference>
<keyword evidence="3 4" id="KW-0326">Glycosidase</keyword>
<organism evidence="6 7">
    <name type="scientific">Halalkalibacter alkalisediminis</name>
    <dbReference type="NCBI Taxonomy" id="935616"/>
    <lineage>
        <taxon>Bacteria</taxon>
        <taxon>Bacillati</taxon>
        <taxon>Bacillota</taxon>
        <taxon>Bacilli</taxon>
        <taxon>Bacillales</taxon>
        <taxon>Bacillaceae</taxon>
        <taxon>Halalkalibacter</taxon>
    </lineage>
</organism>
<dbReference type="Gene3D" id="2.115.10.20">
    <property type="entry name" value="Glycosyl hydrolase domain, family 43"/>
    <property type="match status" value="1"/>
</dbReference>
<evidence type="ECO:0000256" key="4">
    <source>
        <dbReference type="RuleBase" id="RU361187"/>
    </source>
</evidence>
<evidence type="ECO:0000313" key="7">
    <source>
        <dbReference type="Proteomes" id="UP001589833"/>
    </source>
</evidence>
<dbReference type="Gene3D" id="2.60.120.200">
    <property type="match status" value="1"/>
</dbReference>
<dbReference type="InterPro" id="IPR013320">
    <property type="entry name" value="ConA-like_dom_sf"/>
</dbReference>
<keyword evidence="2 4" id="KW-0378">Hydrolase</keyword>
<dbReference type="Pfam" id="PF17851">
    <property type="entry name" value="GH43_C2"/>
    <property type="match status" value="1"/>
</dbReference>
<dbReference type="Proteomes" id="UP001589833">
    <property type="component" value="Unassembled WGS sequence"/>
</dbReference>
<dbReference type="EMBL" id="JBHLTR010000004">
    <property type="protein sequence ID" value="MFC0558294.1"/>
    <property type="molecule type" value="Genomic_DNA"/>
</dbReference>
<name>A0ABV6NCB9_9BACI</name>
<dbReference type="RefSeq" id="WP_273841025.1">
    <property type="nucleotide sequence ID" value="NZ_JAQQWT010000003.1"/>
</dbReference>
<keyword evidence="7" id="KW-1185">Reference proteome</keyword>
<accession>A0ABV6NCB9</accession>
<comment type="caution">
    <text evidence="6">The sequence shown here is derived from an EMBL/GenBank/DDBJ whole genome shotgun (WGS) entry which is preliminary data.</text>
</comment>
<dbReference type="InterPro" id="IPR023296">
    <property type="entry name" value="Glyco_hydro_beta-prop_sf"/>
</dbReference>
<evidence type="ECO:0000256" key="1">
    <source>
        <dbReference type="ARBA" id="ARBA00009865"/>
    </source>
</evidence>
<dbReference type="PANTHER" id="PTHR42812:SF12">
    <property type="entry name" value="BETA-XYLOSIDASE-RELATED"/>
    <property type="match status" value="1"/>
</dbReference>
<dbReference type="GO" id="GO:0016787">
    <property type="term" value="F:hydrolase activity"/>
    <property type="evidence" value="ECO:0007669"/>
    <property type="project" value="UniProtKB-KW"/>
</dbReference>
<sequence length="529" mass="59632">MNSNLGKQSMAIWSPDLGNGYYQNPIIHADYSDPDVIRVGEDFFMVASSFNMSPCLPVLHSKDLVNWTIINHVFEKLPFSYYDEPRQSEGVWAPSIRYHKGQFWVFFATPDDGIFMSKTNNPFGTWSSLHLVKKTKGWIDPCPFWDEDGQAYLVHAFAKSRIGFKSVLHICKMKPDGTELLDEGTLVFDGNAHHPTIEGPKLYKRNGFYYIVAPAGGVTDGWQTILRSKNVYGPYEDKIVLAQGSTAINGPHQGAWVELKSGESWFIHFQDKGAYGRITHLQPMSWEDDWPLIGSNINANGVGEPVMSWKKPLDVLTTPTVPQTSDDFSGDRLGLQWQWRANVKREWYSLLDNKLRLFSRNRTEGVTTLFNTGQIVTQKFPAFVFTATTSVSFHPHDEDDVTGLIVFGHDYAGLKIRRGCAAISISFFNGYYNGEKAEEDETLIKQIEAEALYLRVEVKEHAICQFSYSVDQIGFQEIGSPFQANSGGWSGAQLGIFCLNEGVRTSSGYADFDWFYISENEKGDVDGNI</sequence>
<evidence type="ECO:0000259" key="5">
    <source>
        <dbReference type="Pfam" id="PF17851"/>
    </source>
</evidence>
<dbReference type="Pfam" id="PF04616">
    <property type="entry name" value="Glyco_hydro_43"/>
    <property type="match status" value="1"/>
</dbReference>
<evidence type="ECO:0000313" key="6">
    <source>
        <dbReference type="EMBL" id="MFC0558294.1"/>
    </source>
</evidence>
<reference evidence="6 7" key="1">
    <citation type="submission" date="2024-09" db="EMBL/GenBank/DDBJ databases">
        <authorList>
            <person name="Sun Q."/>
            <person name="Mori K."/>
        </authorList>
    </citation>
    <scope>NUCLEOTIDE SEQUENCE [LARGE SCALE GENOMIC DNA]</scope>
    <source>
        <strain evidence="6 7">NCAIM B.02301</strain>
    </source>
</reference>